<feature type="domain" description="MrfA-like Zn-binding" evidence="1">
    <location>
        <begin position="482"/>
        <end position="588"/>
    </location>
</feature>
<dbReference type="InterPro" id="IPR047721">
    <property type="entry name" value="DrmB"/>
</dbReference>
<dbReference type="RefSeq" id="WP_137193191.1">
    <property type="nucleotide sequence ID" value="NZ_CP039964.1"/>
</dbReference>
<gene>
    <name evidence="2" type="ORF">EOK75_07030</name>
</gene>
<dbReference type="Pfam" id="PF09369">
    <property type="entry name" value="MZB"/>
    <property type="match status" value="1"/>
</dbReference>
<dbReference type="NCBIfam" id="NF038324">
    <property type="entry name" value="DrmB_fam"/>
    <property type="match status" value="1"/>
</dbReference>
<dbReference type="InterPro" id="IPR018973">
    <property type="entry name" value="MZB"/>
</dbReference>
<name>A0A4V1E0R2_9RHOB</name>
<keyword evidence="3" id="KW-1185">Reference proteome</keyword>
<dbReference type="KEGG" id="pseb:EOK75_07030"/>
<dbReference type="AlphaFoldDB" id="A0A4V1E0R2"/>
<dbReference type="OrthoDB" id="9134227at2"/>
<evidence type="ECO:0000259" key="1">
    <source>
        <dbReference type="Pfam" id="PF09369"/>
    </source>
</evidence>
<protein>
    <submittedName>
        <fullName evidence="2">DUF1998 domain-containing protein</fullName>
    </submittedName>
</protein>
<evidence type="ECO:0000313" key="2">
    <source>
        <dbReference type="EMBL" id="QCO55524.1"/>
    </source>
</evidence>
<evidence type="ECO:0000313" key="3">
    <source>
        <dbReference type="Proteomes" id="UP000298631"/>
    </source>
</evidence>
<organism evidence="2 3">
    <name type="scientific">Pseudorhodobacter turbinis</name>
    <dbReference type="NCBI Taxonomy" id="2500533"/>
    <lineage>
        <taxon>Bacteria</taxon>
        <taxon>Pseudomonadati</taxon>
        <taxon>Pseudomonadota</taxon>
        <taxon>Alphaproteobacteria</taxon>
        <taxon>Rhodobacterales</taxon>
        <taxon>Paracoccaceae</taxon>
        <taxon>Pseudorhodobacter</taxon>
    </lineage>
</organism>
<dbReference type="EMBL" id="CP039964">
    <property type="protein sequence ID" value="QCO55524.1"/>
    <property type="molecule type" value="Genomic_DNA"/>
</dbReference>
<proteinExistence type="predicted"/>
<accession>A0A4V1E0R2</accession>
<sequence length="615" mass="66614">MSDNEIRLSQMIMGFGPGAMIDLPSRSIIVGGLPLWRQQIEPRIIIEPRLQEMLERSLTESGRLPAGVRLTLRQPPYATNDGDRMKRDVPALVFPLWFVCDPDSGTTPSAGGSRRRMVQWKEMEWSSGRFKDGSKTVSVTPMRFVAACKKGHMQDINWRGLVHRGQGQTGCRSAMWFLDRGTSADPKDLSIECDCGARVEFEYLFAEGILGGCNGHQPWLGDQSVDPKGCNENLKLLVRGATNAYFPQVANVIALPIDADHIGDIIKANLASLAKLTSVDQLIGVLSFNQALSSMFGAVDPVQIFSRIQELKGAANPATPVAGSPKVAEFDILASGKDLIGINSIDSRLHAKTLKDDEWRTGDILEQLLTRVVAVKRLTEVTCLYGFTRLEPAPVASDGSLEEVLLAVEGASLGEADWLPAIEQNGEGIFLQFDPAAVSAIVQSKFNIDRVNELRLAYDDWTGKFKNSPSFPGGAYTFLHSLSHALMSEIALQCGYPATSIKERVYALPTDGTQGTIGRLGILLYTSASGAQGSLGGLVAMAPKIVNLMGAAVEKMQVCSNDPICSESTPQAHFDGSLVNGAACNACLLVPETSCEMRNMLLDRLMLLDLHSAFA</sequence>
<dbReference type="Proteomes" id="UP000298631">
    <property type="component" value="Chromosome"/>
</dbReference>
<reference evidence="2 3" key="1">
    <citation type="submission" date="2019-05" db="EMBL/GenBank/DDBJ databases">
        <title>Pseudorhodobacter turbinis sp. nov., isolated from the gut of the Korean turban shell.</title>
        <authorList>
            <person name="Jeong Y.-S."/>
            <person name="Kang W.-R."/>
            <person name="Bae J.-W."/>
        </authorList>
    </citation>
    <scope>NUCLEOTIDE SEQUENCE [LARGE SCALE GENOMIC DNA]</scope>
    <source>
        <strain evidence="2 3">S12M18</strain>
    </source>
</reference>